<keyword evidence="4 8" id="KW-0521">NADP</keyword>
<evidence type="ECO:0000256" key="7">
    <source>
        <dbReference type="ARBA" id="ARBA00047464"/>
    </source>
</evidence>
<evidence type="ECO:0000313" key="16">
    <source>
        <dbReference type="EMBL" id="KAB1648794.1"/>
    </source>
</evidence>
<reference evidence="16 17" key="1">
    <citation type="submission" date="2019-09" db="EMBL/GenBank/DDBJ databases">
        <title>Phylogeny of genus Pseudoclavibacter and closely related genus.</title>
        <authorList>
            <person name="Li Y."/>
        </authorList>
    </citation>
    <scope>NUCLEOTIDE SEQUENCE [LARGE SCALE GENOMIC DNA]</scope>
    <source>
        <strain evidence="16 17">EGI 60007</strain>
    </source>
</reference>
<evidence type="ECO:0000256" key="10">
    <source>
        <dbReference type="PIRSR" id="PIRSR000445-2"/>
    </source>
</evidence>
<dbReference type="NCBIfam" id="NF000750">
    <property type="entry name" value="PRK00045.3-4"/>
    <property type="match status" value="1"/>
</dbReference>
<feature type="domain" description="Tetrapyrrole biosynthesis glutamyl-tRNA reductase dimerisation" evidence="13">
    <location>
        <begin position="314"/>
        <end position="405"/>
    </location>
</feature>
<sequence length="480" mass="50869">MLLCLSASHRSADFSVLEKLSAADRTSVDRLLSSVDGIDGGVVLSTCNRFELYLEVSDADELMPRLYTELSRVLGAPVGTLRDQLAVVRGDHVPEYLFSVTSGLESVVVGEGEISGQVRRALDDARGASLTTSRLEQLFQRASTTSRSVKHGTGLQTAGRSLVRLALDLAESQITDWSRARVLLVGTGNYAAASLKALRDRGVQHVGTYSPSGRANRFAERQGVDAVSDSAYLEAAASADLIVTCSNVEEPVLDHAGMQAARMAPGRALSTLVIDLGMPRNVDPMVGRLDGVDLLDLETIRRHAPLDELTAADEARCIVARAAAEFRASEAEAEVHHAITAFRSHVVDIAEREVERVGDRLGDEGALALRRLANQILHQPSARAKQLAREGRGQEFVDAIELLFGVTVPELEPGAAQRPEAQACPYLASLAATSHEVSVSSAVACASGSVCASHTSADDTAMSLAGGPAVRAPRCPHAAA</sequence>
<dbReference type="InterPro" id="IPR000343">
    <property type="entry name" value="4pyrrol_synth_GluRdtase"/>
</dbReference>
<dbReference type="AlphaFoldDB" id="A0A6H9WR54"/>
<feature type="domain" description="Glutamyl-tRNA reductase N-terminal" evidence="15">
    <location>
        <begin position="6"/>
        <end position="153"/>
    </location>
</feature>
<dbReference type="InterPro" id="IPR036291">
    <property type="entry name" value="NAD(P)-bd_dom_sf"/>
</dbReference>
<evidence type="ECO:0000259" key="14">
    <source>
        <dbReference type="Pfam" id="PF01488"/>
    </source>
</evidence>
<comment type="catalytic activity">
    <reaction evidence="7 8 12">
        <text>(S)-4-amino-5-oxopentanoate + tRNA(Glu) + NADP(+) = L-glutamyl-tRNA(Glu) + NADPH + H(+)</text>
        <dbReference type="Rhea" id="RHEA:12344"/>
        <dbReference type="Rhea" id="RHEA-COMP:9663"/>
        <dbReference type="Rhea" id="RHEA-COMP:9680"/>
        <dbReference type="ChEBI" id="CHEBI:15378"/>
        <dbReference type="ChEBI" id="CHEBI:57501"/>
        <dbReference type="ChEBI" id="CHEBI:57783"/>
        <dbReference type="ChEBI" id="CHEBI:58349"/>
        <dbReference type="ChEBI" id="CHEBI:78442"/>
        <dbReference type="ChEBI" id="CHEBI:78520"/>
        <dbReference type="EC" id="1.2.1.70"/>
    </reaction>
</comment>
<evidence type="ECO:0000256" key="1">
    <source>
        <dbReference type="ARBA" id="ARBA00005059"/>
    </source>
</evidence>
<dbReference type="EMBL" id="WBJY01000001">
    <property type="protein sequence ID" value="KAB1648794.1"/>
    <property type="molecule type" value="Genomic_DNA"/>
</dbReference>
<dbReference type="PIRSF" id="PIRSF000445">
    <property type="entry name" value="4pyrrol_synth_GluRdtase"/>
    <property type="match status" value="1"/>
</dbReference>
<dbReference type="SUPFAM" id="SSF51735">
    <property type="entry name" value="NAD(P)-binding Rossmann-fold domains"/>
    <property type="match status" value="1"/>
</dbReference>
<evidence type="ECO:0000256" key="3">
    <source>
        <dbReference type="ARBA" id="ARBA00012970"/>
    </source>
</evidence>
<evidence type="ECO:0000256" key="4">
    <source>
        <dbReference type="ARBA" id="ARBA00022857"/>
    </source>
</evidence>
<feature type="active site" description="Nucleophile" evidence="8 9">
    <location>
        <position position="47"/>
    </location>
</feature>
<dbReference type="UniPathway" id="UPA00251">
    <property type="reaction ID" value="UER00316"/>
</dbReference>
<comment type="pathway">
    <text evidence="1 8 12">Porphyrin-containing compound metabolism; protoporphyrin-IX biosynthesis; 5-aminolevulinate from L-glutamyl-tRNA(Glu): step 1/2.</text>
</comment>
<name>A0A6H9WR54_9MICO</name>
<dbReference type="Pfam" id="PF01488">
    <property type="entry name" value="Shikimate_DH"/>
    <property type="match status" value="1"/>
</dbReference>
<keyword evidence="17" id="KW-1185">Reference proteome</keyword>
<feature type="binding site" evidence="8 10">
    <location>
        <begin position="111"/>
        <end position="113"/>
    </location>
    <ligand>
        <name>substrate</name>
    </ligand>
</feature>
<evidence type="ECO:0000313" key="17">
    <source>
        <dbReference type="Proteomes" id="UP000431744"/>
    </source>
</evidence>
<evidence type="ECO:0000256" key="9">
    <source>
        <dbReference type="PIRSR" id="PIRSR000445-1"/>
    </source>
</evidence>
<feature type="domain" description="Quinate/shikimate 5-dehydrogenase/glutamyl-tRNA reductase" evidence="14">
    <location>
        <begin position="168"/>
        <end position="301"/>
    </location>
</feature>
<evidence type="ECO:0000256" key="12">
    <source>
        <dbReference type="RuleBase" id="RU000584"/>
    </source>
</evidence>
<dbReference type="Gene3D" id="3.40.50.720">
    <property type="entry name" value="NAD(P)-binding Rossmann-like Domain"/>
    <property type="match status" value="1"/>
</dbReference>
<dbReference type="GO" id="GO:0050661">
    <property type="term" value="F:NADP binding"/>
    <property type="evidence" value="ECO:0007669"/>
    <property type="project" value="InterPro"/>
</dbReference>
<dbReference type="InterPro" id="IPR006151">
    <property type="entry name" value="Shikm_DH/Glu-tRNA_Rdtase"/>
</dbReference>
<evidence type="ECO:0000259" key="13">
    <source>
        <dbReference type="Pfam" id="PF00745"/>
    </source>
</evidence>
<dbReference type="Proteomes" id="UP000431744">
    <property type="component" value="Unassembled WGS sequence"/>
</dbReference>
<comment type="caution">
    <text evidence="8">Lacks conserved residue(s) required for the propagation of feature annotation.</text>
</comment>
<evidence type="ECO:0000256" key="5">
    <source>
        <dbReference type="ARBA" id="ARBA00023002"/>
    </source>
</evidence>
<organism evidence="16 17">
    <name type="scientific">Pseudoclavibacter endophyticus</name>
    <dbReference type="NCBI Taxonomy" id="1778590"/>
    <lineage>
        <taxon>Bacteria</taxon>
        <taxon>Bacillati</taxon>
        <taxon>Actinomycetota</taxon>
        <taxon>Actinomycetes</taxon>
        <taxon>Micrococcales</taxon>
        <taxon>Microbacteriaceae</taxon>
        <taxon>Pseudoclavibacter</taxon>
    </lineage>
</organism>
<feature type="binding site" evidence="8 10">
    <location>
        <position position="106"/>
    </location>
    <ligand>
        <name>substrate</name>
    </ligand>
</feature>
<dbReference type="PANTHER" id="PTHR43013:SF1">
    <property type="entry name" value="GLUTAMYL-TRNA REDUCTASE"/>
    <property type="match status" value="1"/>
</dbReference>
<dbReference type="SUPFAM" id="SSF69742">
    <property type="entry name" value="Glutamyl tRNA-reductase catalytic, N-terminal domain"/>
    <property type="match status" value="1"/>
</dbReference>
<evidence type="ECO:0000256" key="11">
    <source>
        <dbReference type="PIRSR" id="PIRSR000445-3"/>
    </source>
</evidence>
<comment type="subunit">
    <text evidence="8">Homodimer.</text>
</comment>
<dbReference type="NCBIfam" id="TIGR01035">
    <property type="entry name" value="hemA"/>
    <property type="match status" value="1"/>
</dbReference>
<feature type="binding site" evidence="8 10">
    <location>
        <begin position="46"/>
        <end position="49"/>
    </location>
    <ligand>
        <name>substrate</name>
    </ligand>
</feature>
<protein>
    <recommendedName>
        <fullName evidence="3 8">Glutamyl-tRNA reductase</fullName>
        <shortName evidence="8">GluTR</shortName>
        <ecNumber evidence="3 8">1.2.1.70</ecNumber>
    </recommendedName>
</protein>
<comment type="miscellaneous">
    <text evidence="8">During catalysis, the active site Cys acts as a nucleophile attacking the alpha-carbonyl group of tRNA-bound glutamate with the formation of a thioester intermediate between enzyme and glutamate, and the concomitant release of tRNA(Glu). The thioester intermediate is finally reduced by direct hydride transfer from NADPH, to form the product GSA.</text>
</comment>
<dbReference type="RefSeq" id="WP_158027348.1">
    <property type="nucleotide sequence ID" value="NZ_BMHG01000001.1"/>
</dbReference>
<feature type="binding site" evidence="8 11">
    <location>
        <begin position="186"/>
        <end position="191"/>
    </location>
    <ligand>
        <name>NADP(+)</name>
        <dbReference type="ChEBI" id="CHEBI:58349"/>
    </ligand>
</feature>
<comment type="similarity">
    <text evidence="2 8 12">Belongs to the glutamyl-tRNA reductase family.</text>
</comment>
<evidence type="ECO:0000259" key="15">
    <source>
        <dbReference type="Pfam" id="PF05201"/>
    </source>
</evidence>
<dbReference type="Pfam" id="PF00745">
    <property type="entry name" value="GlutR_dimer"/>
    <property type="match status" value="1"/>
</dbReference>
<dbReference type="HAMAP" id="MF_00087">
    <property type="entry name" value="Glu_tRNA_reductase"/>
    <property type="match status" value="1"/>
</dbReference>
<proteinExistence type="inferred from homology"/>
<dbReference type="InterPro" id="IPR036453">
    <property type="entry name" value="GluRdtase_dimer_dom_sf"/>
</dbReference>
<accession>A0A6H9WR54</accession>
<dbReference type="Pfam" id="PF05201">
    <property type="entry name" value="GlutR_N"/>
    <property type="match status" value="1"/>
</dbReference>
<dbReference type="InterPro" id="IPR015896">
    <property type="entry name" value="4pyrrol_synth_GluRdtase_dimer"/>
</dbReference>
<dbReference type="SUPFAM" id="SSF69075">
    <property type="entry name" value="Glutamyl tRNA-reductase dimerization domain"/>
    <property type="match status" value="1"/>
</dbReference>
<evidence type="ECO:0000256" key="6">
    <source>
        <dbReference type="ARBA" id="ARBA00023244"/>
    </source>
</evidence>
<feature type="binding site" evidence="8 10">
    <location>
        <position position="117"/>
    </location>
    <ligand>
        <name>substrate</name>
    </ligand>
</feature>
<keyword evidence="6 8" id="KW-0627">Porphyrin biosynthesis</keyword>
<gene>
    <name evidence="8" type="primary">hemA</name>
    <name evidence="16" type="ORF">F8O04_00350</name>
</gene>
<dbReference type="InterPro" id="IPR015895">
    <property type="entry name" value="4pyrrol_synth_GluRdtase_N"/>
</dbReference>
<dbReference type="EC" id="1.2.1.70" evidence="3 8"/>
<comment type="caution">
    <text evidence="16">The sequence shown here is derived from an EMBL/GenBank/DDBJ whole genome shotgun (WGS) entry which is preliminary data.</text>
</comment>
<evidence type="ECO:0000256" key="2">
    <source>
        <dbReference type="ARBA" id="ARBA00005916"/>
    </source>
</evidence>
<keyword evidence="5 8" id="KW-0560">Oxidoreductase</keyword>
<comment type="domain">
    <text evidence="8">Possesses an unusual extended V-shaped dimeric structure with each monomer consisting of three distinct domains arranged along a curved 'spinal' alpha-helix. The N-terminal catalytic domain specifically recognizes the glutamate moiety of the substrate. The second domain is the NADPH-binding domain, and the third C-terminal domain is responsible for dimerization.</text>
</comment>
<dbReference type="GO" id="GO:0019353">
    <property type="term" value="P:protoporphyrinogen IX biosynthetic process from glutamate"/>
    <property type="evidence" value="ECO:0007669"/>
    <property type="project" value="TreeGrafter"/>
</dbReference>
<dbReference type="InterPro" id="IPR036343">
    <property type="entry name" value="GluRdtase_N_sf"/>
</dbReference>
<dbReference type="PANTHER" id="PTHR43013">
    <property type="entry name" value="GLUTAMYL-TRNA REDUCTASE"/>
    <property type="match status" value="1"/>
</dbReference>
<evidence type="ECO:0000256" key="8">
    <source>
        <dbReference type="HAMAP-Rule" id="MF_00087"/>
    </source>
</evidence>
<comment type="function">
    <text evidence="8">Catalyzes the NADPH-dependent reduction of glutamyl-tRNA(Glu) to glutamate 1-semialdehyde (GSA).</text>
</comment>
<dbReference type="GO" id="GO:0008883">
    <property type="term" value="F:glutamyl-tRNA reductase activity"/>
    <property type="evidence" value="ECO:0007669"/>
    <property type="project" value="UniProtKB-UniRule"/>
</dbReference>
<dbReference type="OrthoDB" id="110209at2"/>
<dbReference type="Gene3D" id="3.30.460.30">
    <property type="entry name" value="Glutamyl-tRNA reductase, N-terminal domain"/>
    <property type="match status" value="1"/>
</dbReference>